<dbReference type="GO" id="GO:0032259">
    <property type="term" value="P:methylation"/>
    <property type="evidence" value="ECO:0007669"/>
    <property type="project" value="UniProtKB-KW"/>
</dbReference>
<dbReference type="GO" id="GO:0008168">
    <property type="term" value="F:methyltransferase activity"/>
    <property type="evidence" value="ECO:0007669"/>
    <property type="project" value="UniProtKB-KW"/>
</dbReference>
<name>A0ABT0V203_9HYPH</name>
<dbReference type="RefSeq" id="WP_250943740.1">
    <property type="nucleotide sequence ID" value="NZ_JAMQAY010000001.1"/>
</dbReference>
<evidence type="ECO:0000256" key="1">
    <source>
        <dbReference type="ARBA" id="ARBA00022603"/>
    </source>
</evidence>
<evidence type="ECO:0000313" key="6">
    <source>
        <dbReference type="Proteomes" id="UP001155079"/>
    </source>
</evidence>
<dbReference type="InterPro" id="IPR002052">
    <property type="entry name" value="DNA_methylase_N6_adenine_CS"/>
</dbReference>
<evidence type="ECO:0000313" key="5">
    <source>
        <dbReference type="EMBL" id="MCM2399826.1"/>
    </source>
</evidence>
<dbReference type="Pfam" id="PF05063">
    <property type="entry name" value="MT-A70"/>
    <property type="match status" value="1"/>
</dbReference>
<dbReference type="Proteomes" id="UP001155079">
    <property type="component" value="Unassembled WGS sequence"/>
</dbReference>
<accession>A0ABT0V203</accession>
<organism evidence="5 6">
    <name type="scientific">Ciceribacter sichuanensis</name>
    <dbReference type="NCBI Taxonomy" id="2949647"/>
    <lineage>
        <taxon>Bacteria</taxon>
        <taxon>Pseudomonadati</taxon>
        <taxon>Pseudomonadota</taxon>
        <taxon>Alphaproteobacteria</taxon>
        <taxon>Hyphomicrobiales</taxon>
        <taxon>Rhizobiaceae</taxon>
        <taxon>Ciceribacter</taxon>
    </lineage>
</organism>
<gene>
    <name evidence="5" type="ORF">NBH20_01545</name>
</gene>
<reference evidence="5 6" key="1">
    <citation type="submission" date="2022-06" db="EMBL/GenBank/DDBJ databases">
        <authorList>
            <person name="Sun Q."/>
        </authorList>
    </citation>
    <scope>NUCLEOTIDE SEQUENCE [LARGE SCALE GENOMIC DNA]</scope>
    <source>
        <strain evidence="5 6">S153</strain>
    </source>
</reference>
<dbReference type="SUPFAM" id="SSF53335">
    <property type="entry name" value="S-adenosyl-L-methionine-dependent methyltransferases"/>
    <property type="match status" value="1"/>
</dbReference>
<dbReference type="PANTHER" id="PTHR12829">
    <property type="entry name" value="N6-ADENOSINE-METHYLTRANSFERASE"/>
    <property type="match status" value="1"/>
</dbReference>
<dbReference type="EMBL" id="JAMQAY010000001">
    <property type="protein sequence ID" value="MCM2399826.1"/>
    <property type="molecule type" value="Genomic_DNA"/>
</dbReference>
<dbReference type="PROSITE" id="PS51143">
    <property type="entry name" value="MT_A70"/>
    <property type="match status" value="1"/>
</dbReference>
<evidence type="ECO:0000256" key="4">
    <source>
        <dbReference type="PROSITE-ProRule" id="PRU00489"/>
    </source>
</evidence>
<keyword evidence="1 5" id="KW-0489">Methyltransferase</keyword>
<sequence length="198" mass="22454">MTLPVGPFDILYADPPWRFDAWSERGEDRGAVQHYACMDMASLKALPVAEIAAKDAALFLWVIQPMLPQAMELVSAWGFTLKTVAFCWIKVKGPYGQSRLFIDSDDVRMGMGYHTRSGMEQCWLATRGKGYSRATMSEAQVHFEAVREHSRKPEYFAEAIERLTGPDTRKVELFCRTPRPGWSHFGNEVGKFRLEGAL</sequence>
<dbReference type="InterPro" id="IPR007757">
    <property type="entry name" value="MT-A70-like"/>
</dbReference>
<evidence type="ECO:0000256" key="2">
    <source>
        <dbReference type="ARBA" id="ARBA00022679"/>
    </source>
</evidence>
<comment type="similarity">
    <text evidence="4">Belongs to the MT-A70-like family.</text>
</comment>
<dbReference type="PROSITE" id="PS00092">
    <property type="entry name" value="N6_MTASE"/>
    <property type="match status" value="1"/>
</dbReference>
<keyword evidence="6" id="KW-1185">Reference proteome</keyword>
<protein>
    <submittedName>
        <fullName evidence="5">MT-A70 family methyltransferase</fullName>
    </submittedName>
</protein>
<evidence type="ECO:0000256" key="3">
    <source>
        <dbReference type="ARBA" id="ARBA00022691"/>
    </source>
</evidence>
<comment type="caution">
    <text evidence="5">The sequence shown here is derived from an EMBL/GenBank/DDBJ whole genome shotgun (WGS) entry which is preliminary data.</text>
</comment>
<keyword evidence="2" id="KW-0808">Transferase</keyword>
<dbReference type="InterPro" id="IPR029063">
    <property type="entry name" value="SAM-dependent_MTases_sf"/>
</dbReference>
<dbReference type="PANTHER" id="PTHR12829:SF7">
    <property type="entry name" value="N6-ADENOSINE-METHYLTRANSFERASE CATALYTIC SUBUNIT"/>
    <property type="match status" value="1"/>
</dbReference>
<keyword evidence="3" id="KW-0949">S-adenosyl-L-methionine</keyword>
<proteinExistence type="inferred from homology"/>